<dbReference type="Proteomes" id="UP000059847">
    <property type="component" value="Chromosome"/>
</dbReference>
<gene>
    <name evidence="1" type="ORF">AOC03_00295</name>
</gene>
<name>A0A0M5MJ80_9GAMM</name>
<dbReference type="RefSeq" id="WP_062533071.1">
    <property type="nucleotide sequence ID" value="NZ_CP012678.1"/>
</dbReference>
<evidence type="ECO:0000313" key="1">
    <source>
        <dbReference type="EMBL" id="ALF58675.1"/>
    </source>
</evidence>
<dbReference type="AlphaFoldDB" id="A0A0M5MJ80"/>
<dbReference type="EMBL" id="CP012678">
    <property type="protein sequence ID" value="ALF58675.1"/>
    <property type="molecule type" value="Genomic_DNA"/>
</dbReference>
<organism evidence="1 2">
    <name type="scientific">Psychrobacter urativorans</name>
    <dbReference type="NCBI Taxonomy" id="45610"/>
    <lineage>
        <taxon>Bacteria</taxon>
        <taxon>Pseudomonadati</taxon>
        <taxon>Pseudomonadota</taxon>
        <taxon>Gammaproteobacteria</taxon>
        <taxon>Moraxellales</taxon>
        <taxon>Moraxellaceae</taxon>
        <taxon>Psychrobacter</taxon>
    </lineage>
</organism>
<sequence length="71" mass="8009">MNNYHYKQMLSPAISSKHVLNTNNSGTKTRANDAVIDVTIKGESLSHYKRTESELIVFHHNFSAIINVNHA</sequence>
<keyword evidence="2" id="KW-1185">Reference proteome</keyword>
<dbReference type="STRING" id="45610.AOC03_00295"/>
<accession>A0A0M5MJ80</accession>
<proteinExistence type="predicted"/>
<protein>
    <submittedName>
        <fullName evidence="1">Uncharacterized protein</fullName>
    </submittedName>
</protein>
<evidence type="ECO:0000313" key="2">
    <source>
        <dbReference type="Proteomes" id="UP000059847"/>
    </source>
</evidence>
<dbReference type="KEGG" id="pur:AOC03_00295"/>
<reference evidence="1 2" key="1">
    <citation type="submission" date="2015-09" db="EMBL/GenBank/DDBJ databases">
        <title>Complete genome of Psychrobacter urativorans R10.10B.</title>
        <authorList>
            <person name="See-Too W.S."/>
            <person name="Chan K.G."/>
        </authorList>
    </citation>
    <scope>NUCLEOTIDE SEQUENCE [LARGE SCALE GENOMIC DNA]</scope>
    <source>
        <strain evidence="1 2">R10.10B</strain>
    </source>
</reference>